<gene>
    <name evidence="1" type="ORF">LEP1GSC151_2139</name>
</gene>
<dbReference type="AlphaFoldDB" id="M3FWW3"/>
<dbReference type="EMBL" id="AFME02000126">
    <property type="protein sequence ID" value="EMG11979.1"/>
    <property type="molecule type" value="Genomic_DNA"/>
</dbReference>
<proteinExistence type="predicted"/>
<reference evidence="1 2" key="1">
    <citation type="submission" date="2013-02" db="EMBL/GenBank/DDBJ databases">
        <authorList>
            <person name="Harkins D.M."/>
            <person name="Durkin A.S."/>
            <person name="Brinkac L.M."/>
            <person name="Haft D.H."/>
            <person name="Selengut J.D."/>
            <person name="Sanka R."/>
            <person name="DePew J."/>
            <person name="Purushe J."/>
            <person name="Tulsiani S.M."/>
            <person name="Graham G.C."/>
            <person name="Burns M.-A."/>
            <person name="Dohnt M.F."/>
            <person name="Smythe L.D."/>
            <person name="McKay D.B."/>
            <person name="Craig S.B."/>
            <person name="Vinetz J.M."/>
            <person name="Sutton G.G."/>
            <person name="Nierman W.C."/>
            <person name="Fouts D.E."/>
        </authorList>
    </citation>
    <scope>NUCLEOTIDE SEQUENCE [LARGE SCALE GENOMIC DNA]</scope>
    <source>
        <strain evidence="1 2">LT2186</strain>
    </source>
</reference>
<dbReference type="NCBIfam" id="NF047533">
    <property type="entry name" value="LBL_2463_fam"/>
    <property type="match status" value="1"/>
</dbReference>
<dbReference type="BioCyc" id="LINT1001599:G11K9-5217-MONOMER"/>
<accession>M3FWW3</accession>
<comment type="caution">
    <text evidence="1">The sequence shown here is derived from an EMBL/GenBank/DDBJ whole genome shotgun (WGS) entry which is preliminary data.</text>
</comment>
<dbReference type="Proteomes" id="UP000011776">
    <property type="component" value="Unassembled WGS sequence"/>
</dbReference>
<evidence type="ECO:0000313" key="1">
    <source>
        <dbReference type="EMBL" id="EMG11979.1"/>
    </source>
</evidence>
<evidence type="ECO:0000313" key="2">
    <source>
        <dbReference type="Proteomes" id="UP000011776"/>
    </source>
</evidence>
<protein>
    <submittedName>
        <fullName evidence="1">Uncharacterized protein</fullName>
    </submittedName>
</protein>
<name>M3FWW3_LEPIR</name>
<sequence length="211" mass="24275">MSHIVLKSAALRKNIIQGLENPEELERVKNFIKNIFSNSGYNKSPYATFNLDPWSTWFYVTDSEQKILSAMRIVEKKPNNFLPVEMGVIYGSNPQKRYVVSEENVADWNNVAFLRTVMGGKAATINFKMVVNYVITSYSILLTKKFSKIYGMYHQKLASIERIYLSAGAELSKQFSKPVFFPEDYFDQELVLLNIIEIDKTSLQKISVNLM</sequence>
<organism evidence="1 2">
    <name type="scientific">Leptospira interrogans serovar Grippotyphosa str. LT2186</name>
    <dbReference type="NCBI Taxonomy" id="1001599"/>
    <lineage>
        <taxon>Bacteria</taxon>
        <taxon>Pseudomonadati</taxon>
        <taxon>Spirochaetota</taxon>
        <taxon>Spirochaetia</taxon>
        <taxon>Leptospirales</taxon>
        <taxon>Leptospiraceae</taxon>
        <taxon>Leptospira</taxon>
    </lineage>
</organism>